<dbReference type="RefSeq" id="WP_380974773.1">
    <property type="nucleotide sequence ID" value="NZ_JBHTEF010000001.1"/>
</dbReference>
<dbReference type="InterPro" id="IPR023393">
    <property type="entry name" value="START-like_dom_sf"/>
</dbReference>
<sequence>MDIIDDGDDPETRQDYDTIEADVIIHADLEDVWSLVSEPGWWINDGPLGDHETDRGDDGLFRVTDPQAGTWLVAREDEDPMDVVSYRWYPLAGDDFPEERTTRVEFSLSEEDGGIALHVEESGLSGVSDDPEEARQAWEDSAGMWPDELLAARDHLESR</sequence>
<proteinExistence type="predicted"/>
<evidence type="ECO:0000313" key="2">
    <source>
        <dbReference type="EMBL" id="MFC7581447.1"/>
    </source>
</evidence>
<dbReference type="Gene3D" id="3.30.530.20">
    <property type="match status" value="1"/>
</dbReference>
<evidence type="ECO:0000313" key="3">
    <source>
        <dbReference type="Proteomes" id="UP001596527"/>
    </source>
</evidence>
<dbReference type="EMBL" id="JBHTEF010000001">
    <property type="protein sequence ID" value="MFC7581447.1"/>
    <property type="molecule type" value="Genomic_DNA"/>
</dbReference>
<comment type="caution">
    <text evidence="2">The sequence shown here is derived from an EMBL/GenBank/DDBJ whole genome shotgun (WGS) entry which is preliminary data.</text>
</comment>
<evidence type="ECO:0000256" key="1">
    <source>
        <dbReference type="SAM" id="MobiDB-lite"/>
    </source>
</evidence>
<dbReference type="SUPFAM" id="SSF55961">
    <property type="entry name" value="Bet v1-like"/>
    <property type="match status" value="1"/>
</dbReference>
<reference evidence="3" key="1">
    <citation type="journal article" date="2019" name="Int. J. Syst. Evol. Microbiol.">
        <title>The Global Catalogue of Microorganisms (GCM) 10K type strain sequencing project: providing services to taxonomists for standard genome sequencing and annotation.</title>
        <authorList>
            <consortium name="The Broad Institute Genomics Platform"/>
            <consortium name="The Broad Institute Genome Sequencing Center for Infectious Disease"/>
            <person name="Wu L."/>
            <person name="Ma J."/>
        </authorList>
    </citation>
    <scope>NUCLEOTIDE SEQUENCE [LARGE SCALE GENOMIC DNA]</scope>
    <source>
        <strain evidence="3">CCUG 56698</strain>
    </source>
</reference>
<dbReference type="Proteomes" id="UP001596527">
    <property type="component" value="Unassembled WGS sequence"/>
</dbReference>
<accession>A0ABW2SMU0</accession>
<keyword evidence="3" id="KW-1185">Reference proteome</keyword>
<organism evidence="2 3">
    <name type="scientific">Schaalia naturae</name>
    <dbReference type="NCBI Taxonomy" id="635203"/>
    <lineage>
        <taxon>Bacteria</taxon>
        <taxon>Bacillati</taxon>
        <taxon>Actinomycetota</taxon>
        <taxon>Actinomycetes</taxon>
        <taxon>Actinomycetales</taxon>
        <taxon>Actinomycetaceae</taxon>
        <taxon>Schaalia</taxon>
    </lineage>
</organism>
<gene>
    <name evidence="2" type="ORF">ACFQWG_09605</name>
</gene>
<name>A0ABW2SMU0_9ACTO</name>
<protein>
    <submittedName>
        <fullName evidence="2">Toxin</fullName>
    </submittedName>
</protein>
<feature type="region of interest" description="Disordered" evidence="1">
    <location>
        <begin position="121"/>
        <end position="143"/>
    </location>
</feature>